<protein>
    <submittedName>
        <fullName evidence="1">Uncharacterized protein</fullName>
    </submittedName>
</protein>
<name>A0A2Z7A451_9LAMI</name>
<sequence length="294" mass="31874">MSMITYCFMCISRFFELSCMASVDGLLEGLWLDLKGFIGVLGVVCSGSKVVHSRATTGGAVAGLVRTVWTLGWSIRKGFGSGGRIRENDCENHEVVTTARSMAGASTCSDYFSLVRPRFEARLVTLEPSGPGGGPSGRALAVVAGAWRTNRIEHAGPLGSLGLNGAGEHDVDDITPIGGSRQAKGYAIQICVLLKNVPSLELGESRAFPSSRILIEKTVHRYFVINEKVGGEEVADAPRVKKTPVKKTASKKRPATDAAAEPVVKRRGLQRVNQCLRKKLWKFCLLHKRLFLFK</sequence>
<accession>A0A2Z7A451</accession>
<dbReference type="EMBL" id="KV019087">
    <property type="protein sequence ID" value="KZV16324.1"/>
    <property type="molecule type" value="Genomic_DNA"/>
</dbReference>
<gene>
    <name evidence="1" type="ORF">F511_26302</name>
</gene>
<organism evidence="1 2">
    <name type="scientific">Dorcoceras hygrometricum</name>
    <dbReference type="NCBI Taxonomy" id="472368"/>
    <lineage>
        <taxon>Eukaryota</taxon>
        <taxon>Viridiplantae</taxon>
        <taxon>Streptophyta</taxon>
        <taxon>Embryophyta</taxon>
        <taxon>Tracheophyta</taxon>
        <taxon>Spermatophyta</taxon>
        <taxon>Magnoliopsida</taxon>
        <taxon>eudicotyledons</taxon>
        <taxon>Gunneridae</taxon>
        <taxon>Pentapetalae</taxon>
        <taxon>asterids</taxon>
        <taxon>lamiids</taxon>
        <taxon>Lamiales</taxon>
        <taxon>Gesneriaceae</taxon>
        <taxon>Didymocarpoideae</taxon>
        <taxon>Trichosporeae</taxon>
        <taxon>Loxocarpinae</taxon>
        <taxon>Dorcoceras</taxon>
    </lineage>
</organism>
<reference evidence="1 2" key="1">
    <citation type="journal article" date="2015" name="Proc. Natl. Acad. Sci. U.S.A.">
        <title>The resurrection genome of Boea hygrometrica: A blueprint for survival of dehydration.</title>
        <authorList>
            <person name="Xiao L."/>
            <person name="Yang G."/>
            <person name="Zhang L."/>
            <person name="Yang X."/>
            <person name="Zhao S."/>
            <person name="Ji Z."/>
            <person name="Zhou Q."/>
            <person name="Hu M."/>
            <person name="Wang Y."/>
            <person name="Chen M."/>
            <person name="Xu Y."/>
            <person name="Jin H."/>
            <person name="Xiao X."/>
            <person name="Hu G."/>
            <person name="Bao F."/>
            <person name="Hu Y."/>
            <person name="Wan P."/>
            <person name="Li L."/>
            <person name="Deng X."/>
            <person name="Kuang T."/>
            <person name="Xiang C."/>
            <person name="Zhu J.K."/>
            <person name="Oliver M.J."/>
            <person name="He Y."/>
        </authorList>
    </citation>
    <scope>NUCLEOTIDE SEQUENCE [LARGE SCALE GENOMIC DNA]</scope>
    <source>
        <strain evidence="2">cv. XS01</strain>
    </source>
</reference>
<dbReference type="AlphaFoldDB" id="A0A2Z7A451"/>
<keyword evidence="2" id="KW-1185">Reference proteome</keyword>
<evidence type="ECO:0000313" key="2">
    <source>
        <dbReference type="Proteomes" id="UP000250235"/>
    </source>
</evidence>
<proteinExistence type="predicted"/>
<dbReference type="Proteomes" id="UP000250235">
    <property type="component" value="Unassembled WGS sequence"/>
</dbReference>
<evidence type="ECO:0000313" key="1">
    <source>
        <dbReference type="EMBL" id="KZV16324.1"/>
    </source>
</evidence>